<sequence>MNYVDVFGSNRKRTISTRFLLPMLAEKNEKFSDFGQAMYWNSYGRFINAFMAMKDKPYLDSHIFLMFRIDEFDDTYYKNLFFLTKNKYFYSKFIYIDDEDTYYIFVFTIPNKYKKDYNCIKEGRYSQCSLELKQQVLSFWNLSSKSFTYALFNKSCRCGNKVFEQARVQDNGEMLPPPDIYEVIPEEIMPDNSGIIFLLIQLFL</sequence>
<dbReference type="KEGG" id="vg:65131036"/>
<reference evidence="1 2" key="1">
    <citation type="submission" date="2020-07" db="EMBL/GenBank/DDBJ databases">
        <title>Taxonomic proposal: Crassvirales, a new order of highly abundant and diverse bacterial viruses.</title>
        <authorList>
            <person name="Shkoporov A.N."/>
            <person name="Stockdale S.R."/>
            <person name="Guerin E."/>
            <person name="Ross R.P."/>
            <person name="Hill C."/>
        </authorList>
    </citation>
    <scope>NUCLEOTIDE SEQUENCE [LARGE SCALE GENOMIC DNA]</scope>
</reference>
<keyword evidence="2" id="KW-1185">Reference proteome</keyword>
<organism evidence="1 2">
    <name type="scientific">uncultured phage cr4_1</name>
    <dbReference type="NCBI Taxonomy" id="2772084"/>
    <lineage>
        <taxon>Viruses</taxon>
        <taxon>Duplodnaviria</taxon>
        <taxon>Heunggongvirae</taxon>
        <taxon>Uroviricota</taxon>
        <taxon>Caudoviricetes</taxon>
        <taxon>Crassvirales</taxon>
        <taxon>Suoliviridae</taxon>
        <taxon>Loutivirinae</taxon>
        <taxon>Buorbuivirus</taxon>
        <taxon>Buorbuivirus hominis</taxon>
    </lineage>
</organism>
<dbReference type="RefSeq" id="YP_010112558.1">
    <property type="nucleotide sequence ID" value="NC_055893.1"/>
</dbReference>
<dbReference type="Proteomes" id="UP000593850">
    <property type="component" value="Segment"/>
</dbReference>
<evidence type="ECO:0000313" key="1">
    <source>
        <dbReference type="EMBL" id="QOR57106.1"/>
    </source>
</evidence>
<name>A0A7M1RS51_9CAUD</name>
<accession>A0A7M1RS51</accession>
<protein>
    <submittedName>
        <fullName evidence="1">Uncharacterized protein</fullName>
    </submittedName>
</protein>
<dbReference type="EMBL" id="MT774400">
    <property type="protein sequence ID" value="QOR57106.1"/>
    <property type="molecule type" value="Genomic_DNA"/>
</dbReference>
<dbReference type="GeneID" id="65131036"/>
<evidence type="ECO:0000313" key="2">
    <source>
        <dbReference type="Proteomes" id="UP000593850"/>
    </source>
</evidence>
<proteinExistence type="predicted"/>